<dbReference type="AlphaFoldDB" id="A0AA39U061"/>
<dbReference type="CDD" id="cd05233">
    <property type="entry name" value="SDR_c"/>
    <property type="match status" value="1"/>
</dbReference>
<dbReference type="InterPro" id="IPR020904">
    <property type="entry name" value="Sc_DH/Rdtase_CS"/>
</dbReference>
<keyword evidence="4" id="KW-1185">Reference proteome</keyword>
<dbReference type="InterPro" id="IPR036291">
    <property type="entry name" value="NAD(P)-bd_dom_sf"/>
</dbReference>
<evidence type="ECO:0000313" key="3">
    <source>
        <dbReference type="EMBL" id="KAK0613133.1"/>
    </source>
</evidence>
<dbReference type="GO" id="GO:0006633">
    <property type="term" value="P:fatty acid biosynthetic process"/>
    <property type="evidence" value="ECO:0007669"/>
    <property type="project" value="TreeGrafter"/>
</dbReference>
<comment type="caution">
    <text evidence="3">The sequence shown here is derived from an EMBL/GenBank/DDBJ whole genome shotgun (WGS) entry which is preliminary data.</text>
</comment>
<reference evidence="3" key="1">
    <citation type="submission" date="2023-06" db="EMBL/GenBank/DDBJ databases">
        <title>Genome-scale phylogeny and comparative genomics of the fungal order Sordariales.</title>
        <authorList>
            <consortium name="Lawrence Berkeley National Laboratory"/>
            <person name="Hensen N."/>
            <person name="Bonometti L."/>
            <person name="Westerberg I."/>
            <person name="Brannstrom I.O."/>
            <person name="Guillou S."/>
            <person name="Cros-Aarteil S."/>
            <person name="Calhoun S."/>
            <person name="Haridas S."/>
            <person name="Kuo A."/>
            <person name="Mondo S."/>
            <person name="Pangilinan J."/>
            <person name="Riley R."/>
            <person name="LaButti K."/>
            <person name="Andreopoulos B."/>
            <person name="Lipzen A."/>
            <person name="Chen C."/>
            <person name="Yanf M."/>
            <person name="Daum C."/>
            <person name="Ng V."/>
            <person name="Clum A."/>
            <person name="Steindorff A."/>
            <person name="Ohm R."/>
            <person name="Martin F."/>
            <person name="Silar P."/>
            <person name="Natvig D."/>
            <person name="Lalanne C."/>
            <person name="Gautier V."/>
            <person name="Ament-velasquez S.L."/>
            <person name="Kruys A."/>
            <person name="Hutchinson M.I."/>
            <person name="Powell A.J."/>
            <person name="Barry K."/>
            <person name="Miller A.N."/>
            <person name="Grigoriev I.V."/>
            <person name="Debuchy R."/>
            <person name="Gladieux P."/>
            <person name="Thoren M.H."/>
            <person name="Johannesson H."/>
        </authorList>
    </citation>
    <scope>NUCLEOTIDE SEQUENCE</scope>
    <source>
        <strain evidence="3">SMH3391-2</strain>
    </source>
</reference>
<dbReference type="PROSITE" id="PS00061">
    <property type="entry name" value="ADH_SHORT"/>
    <property type="match status" value="1"/>
</dbReference>
<protein>
    <submittedName>
        <fullName evidence="3">Uncharacterized protein</fullName>
    </submittedName>
</protein>
<gene>
    <name evidence="3" type="ORF">B0T17DRAFT_542934</name>
</gene>
<dbReference type="Gene3D" id="3.40.50.720">
    <property type="entry name" value="NAD(P)-binding Rossmann-like Domain"/>
    <property type="match status" value="1"/>
</dbReference>
<dbReference type="GO" id="GO:0016616">
    <property type="term" value="F:oxidoreductase activity, acting on the CH-OH group of donors, NAD or NADP as acceptor"/>
    <property type="evidence" value="ECO:0007669"/>
    <property type="project" value="TreeGrafter"/>
</dbReference>
<accession>A0AA39U061</accession>
<dbReference type="GO" id="GO:0048038">
    <property type="term" value="F:quinone binding"/>
    <property type="evidence" value="ECO:0007669"/>
    <property type="project" value="TreeGrafter"/>
</dbReference>
<dbReference type="SUPFAM" id="SSF51735">
    <property type="entry name" value="NAD(P)-binding Rossmann-fold domains"/>
    <property type="match status" value="1"/>
</dbReference>
<proteinExistence type="inferred from homology"/>
<dbReference type="EMBL" id="JAULSR010000008">
    <property type="protein sequence ID" value="KAK0613133.1"/>
    <property type="molecule type" value="Genomic_DNA"/>
</dbReference>
<comment type="similarity">
    <text evidence="1">Belongs to the short-chain dehydrogenases/reductases (SDR) family.</text>
</comment>
<keyword evidence="2" id="KW-0521">NADP</keyword>
<dbReference type="PANTHER" id="PTHR42760:SF127">
    <property type="entry name" value="3-KETOACYL-ACYL CARRIER PROTEIN REDUCTASE-RELATED"/>
    <property type="match status" value="1"/>
</dbReference>
<name>A0AA39U061_9PEZI</name>
<evidence type="ECO:0000313" key="4">
    <source>
        <dbReference type="Proteomes" id="UP001174934"/>
    </source>
</evidence>
<dbReference type="PANTHER" id="PTHR42760">
    <property type="entry name" value="SHORT-CHAIN DEHYDROGENASES/REDUCTASES FAMILY MEMBER"/>
    <property type="match status" value="1"/>
</dbReference>
<dbReference type="InterPro" id="IPR002347">
    <property type="entry name" value="SDR_fam"/>
</dbReference>
<dbReference type="Proteomes" id="UP001174934">
    <property type="component" value="Unassembled WGS sequence"/>
</dbReference>
<organism evidence="3 4">
    <name type="scientific">Bombardia bombarda</name>
    <dbReference type="NCBI Taxonomy" id="252184"/>
    <lineage>
        <taxon>Eukaryota</taxon>
        <taxon>Fungi</taxon>
        <taxon>Dikarya</taxon>
        <taxon>Ascomycota</taxon>
        <taxon>Pezizomycotina</taxon>
        <taxon>Sordariomycetes</taxon>
        <taxon>Sordariomycetidae</taxon>
        <taxon>Sordariales</taxon>
        <taxon>Lasiosphaeriaceae</taxon>
        <taxon>Bombardia</taxon>
    </lineage>
</organism>
<evidence type="ECO:0000256" key="1">
    <source>
        <dbReference type="ARBA" id="ARBA00006484"/>
    </source>
</evidence>
<sequence length="169" mass="18157">MDDYSPVGQCPKDMWDRVLAVNLNGPYLVSKAAVKQFEKQDTSVARLIINIGSDTSYRGLQTGAAYTASKAGLEALTKNMASYYGANRIYTVALLLGSMAGTNIADACAQGVYLQTYLRILAAQTMYTAGANGTPLKAVAKYCLFLSDEDITPSANGSCIVFNRNWPEA</sequence>
<evidence type="ECO:0000256" key="2">
    <source>
        <dbReference type="ARBA" id="ARBA00022857"/>
    </source>
</evidence>
<dbReference type="Pfam" id="PF00106">
    <property type="entry name" value="adh_short"/>
    <property type="match status" value="1"/>
</dbReference>